<keyword evidence="1" id="KW-0472">Membrane</keyword>
<keyword evidence="3" id="KW-1185">Reference proteome</keyword>
<comment type="caution">
    <text evidence="2">The sequence shown here is derived from an EMBL/GenBank/DDBJ whole genome shotgun (WGS) entry which is preliminary data.</text>
</comment>
<proteinExistence type="predicted"/>
<evidence type="ECO:0008006" key="4">
    <source>
        <dbReference type="Google" id="ProtNLM"/>
    </source>
</evidence>
<feature type="non-terminal residue" evidence="2">
    <location>
        <position position="253"/>
    </location>
</feature>
<feature type="transmembrane region" description="Helical" evidence="1">
    <location>
        <begin position="131"/>
        <end position="153"/>
    </location>
</feature>
<accession>A0A812K5W0</accession>
<feature type="transmembrane region" description="Helical" evidence="1">
    <location>
        <begin position="33"/>
        <end position="57"/>
    </location>
</feature>
<reference evidence="2" key="1">
    <citation type="submission" date="2021-02" db="EMBL/GenBank/DDBJ databases">
        <authorList>
            <person name="Dougan E. K."/>
            <person name="Rhodes N."/>
            <person name="Thang M."/>
            <person name="Chan C."/>
        </authorList>
    </citation>
    <scope>NUCLEOTIDE SEQUENCE</scope>
</reference>
<organism evidence="2 3">
    <name type="scientific">Symbiodinium pilosum</name>
    <name type="common">Dinoflagellate</name>
    <dbReference type="NCBI Taxonomy" id="2952"/>
    <lineage>
        <taxon>Eukaryota</taxon>
        <taxon>Sar</taxon>
        <taxon>Alveolata</taxon>
        <taxon>Dinophyceae</taxon>
        <taxon>Suessiales</taxon>
        <taxon>Symbiodiniaceae</taxon>
        <taxon>Symbiodinium</taxon>
    </lineage>
</organism>
<protein>
    <recommendedName>
        <fullName evidence="4">Ion transport domain-containing protein</fullName>
    </recommendedName>
</protein>
<dbReference type="EMBL" id="CAJNIZ010003495">
    <property type="protein sequence ID" value="CAE7223036.1"/>
    <property type="molecule type" value="Genomic_DNA"/>
</dbReference>
<keyword evidence="1" id="KW-1133">Transmembrane helix</keyword>
<gene>
    <name evidence="2" type="ORF">SPIL2461_LOCUS3025</name>
</gene>
<keyword evidence="1" id="KW-0812">Transmembrane</keyword>
<dbReference type="OrthoDB" id="447925at2759"/>
<dbReference type="AlphaFoldDB" id="A0A812K5W0"/>
<feature type="transmembrane region" description="Helical" evidence="1">
    <location>
        <begin position="69"/>
        <end position="91"/>
    </location>
</feature>
<evidence type="ECO:0000313" key="2">
    <source>
        <dbReference type="EMBL" id="CAE7223036.1"/>
    </source>
</evidence>
<evidence type="ECO:0000313" key="3">
    <source>
        <dbReference type="Proteomes" id="UP000649617"/>
    </source>
</evidence>
<dbReference type="Proteomes" id="UP000649617">
    <property type="component" value="Unassembled WGS sequence"/>
</dbReference>
<evidence type="ECO:0000256" key="1">
    <source>
        <dbReference type="SAM" id="Phobius"/>
    </source>
</evidence>
<name>A0A812K5W0_SYMPI</name>
<sequence>MSLEPVIWCIEYGLDRGDPFTRSCPQAEPFSDWYGAASALALLAQWFLTLDLSIFSTRVSAFVLACKQLLSEAALTVGAICFTVLAFSTAINALDRQVPQVDGVQGWTLTLLQLALDILPETTWQNLQSDVVIQIMVGAFGSLIFVFILNLLVAQMAESYGRVFVSLQGCARLSRASMVATMAGSIPRRRWSAFLLSLHLEEPLEFNEGDIGPAGGVRVLEPATAHQVLEDPILRFGGSTAPESPWPEPDEDQ</sequence>